<protein>
    <submittedName>
        <fullName evidence="1">Uncharacterized protein</fullName>
    </submittedName>
</protein>
<organism evidence="1 2">
    <name type="scientific">Aureobasidium subglaciale (strain EXF-2481)</name>
    <name type="common">Aureobasidium pullulans var. subglaciale</name>
    <dbReference type="NCBI Taxonomy" id="1043005"/>
    <lineage>
        <taxon>Eukaryota</taxon>
        <taxon>Fungi</taxon>
        <taxon>Dikarya</taxon>
        <taxon>Ascomycota</taxon>
        <taxon>Pezizomycotina</taxon>
        <taxon>Dothideomycetes</taxon>
        <taxon>Dothideomycetidae</taxon>
        <taxon>Dothideales</taxon>
        <taxon>Saccotheciaceae</taxon>
        <taxon>Aureobasidium</taxon>
    </lineage>
</organism>
<dbReference type="HOGENOM" id="CLU_2527083_0_0_1"/>
<evidence type="ECO:0000313" key="2">
    <source>
        <dbReference type="Proteomes" id="UP000030641"/>
    </source>
</evidence>
<name>A0A074YNB3_AURSE</name>
<evidence type="ECO:0000313" key="1">
    <source>
        <dbReference type="EMBL" id="KEQ99160.1"/>
    </source>
</evidence>
<proteinExistence type="predicted"/>
<dbReference type="EMBL" id="KL584751">
    <property type="protein sequence ID" value="KEQ99160.1"/>
    <property type="molecule type" value="Genomic_DNA"/>
</dbReference>
<keyword evidence="2" id="KW-1185">Reference proteome</keyword>
<gene>
    <name evidence="1" type="ORF">AUEXF2481DRAFT_36464</name>
</gene>
<dbReference type="InParanoid" id="A0A074YNB3"/>
<dbReference type="AlphaFoldDB" id="A0A074YNB3"/>
<sequence length="84" mass="9774">MADMIVKVAGTSENDVRPKPSFLKPCPERSHHQHTLQENDDIHILNPRITAMIAHLQFDDLQREEIEAISRQRDVQVFLLERFG</sequence>
<dbReference type="GeneID" id="25365569"/>
<dbReference type="Proteomes" id="UP000030641">
    <property type="component" value="Unassembled WGS sequence"/>
</dbReference>
<accession>A0A074YNB3</accession>
<dbReference type="RefSeq" id="XP_013347497.1">
    <property type="nucleotide sequence ID" value="XM_013492043.1"/>
</dbReference>
<reference evidence="1 2" key="1">
    <citation type="journal article" date="2014" name="BMC Genomics">
        <title>Genome sequencing of four Aureobasidium pullulans varieties: biotechnological potential, stress tolerance, and description of new species.</title>
        <authorList>
            <person name="Gostin Ar C."/>
            <person name="Ohm R.A."/>
            <person name="Kogej T."/>
            <person name="Sonjak S."/>
            <person name="Turk M."/>
            <person name="Zajc J."/>
            <person name="Zalar P."/>
            <person name="Grube M."/>
            <person name="Sun H."/>
            <person name="Han J."/>
            <person name="Sharma A."/>
            <person name="Chiniquy J."/>
            <person name="Ngan C.Y."/>
            <person name="Lipzen A."/>
            <person name="Barry K."/>
            <person name="Grigoriev I.V."/>
            <person name="Gunde-Cimerman N."/>
        </authorList>
    </citation>
    <scope>NUCLEOTIDE SEQUENCE [LARGE SCALE GENOMIC DNA]</scope>
    <source>
        <strain evidence="1 2">EXF-2481</strain>
    </source>
</reference>